<proteinExistence type="predicted"/>
<dbReference type="RefSeq" id="WP_248936430.1">
    <property type="nucleotide sequence ID" value="NZ_JAKILF010000005.1"/>
</dbReference>
<keyword evidence="4" id="KW-1185">Reference proteome</keyword>
<sequence>MTILSQATVTQYGGKTMSLVETGAKSLVIYASNLQARDPWLELAKKHADDAGAAVAKAEKAAGDAAAEVPKAAAEADRATTEASKAETARQGAETARQGAEHAEDGAETAEVTAGRHKTDANAAKTAAETAKSQAETAKKLADDAAARAEKAAGSIVDPFVDMGDWMPSLGYPTKPSHSALWNCTERHELPQYGALAGTIWEPGDTLRYSRKTGNFSRLTGDPVGGGEPGETTFPDDIVLLPEKALRFKKTADDPNPMYAVGLDHDNDLLYGDWQLTRQLGFLCQNIDNIYAVEELDENGNAPPGKKHQVLTSKSGLSKTATAVQEILSPLRIKSQYLDVQHVRFWDDKGRIGFNKDYGAYIQTKNGHTLYVGGVGDDAPRWGLKKIFHQGFLPSAADVGAAPKTHSHTWSQISGAPETATRWPKFTEVTQVPESAKRWPKWGEVADKPGTMPPSAHTHSIANVTDLQTQLYYAQGLNVGASSVDPNTTADHVILSNHAHSPGGGKYWHITTTFYSSKTGTANRAQIALEYNPSGSNCRMYCRSYYTSTGWTAWAMVYTSRQKPTAADVGAAPKAHKHPWGDIDGKPSTATRWPSWGEVTGKPGTMPPSSHTHPWSQVTGQPATATRWPTAAEAGALPSNSGARHWHDSGGHVRTSLWCRSAHGFLPEGNGKSSVGTPGWAFAGAYINKIYFGSTTGYGYVKNGQKNTVQLGNSSGYVDIGSQNTSYTHYWSSRGHHYFYGQVTSQGNVSAYSDRRIKTNIERIPDALDKVCQLSGYTFDRTDTEEPMRQTGVIAQEVLEVLPEAVTGGATEDDPEGKYQVAYGNLVGLLIEAIKELRDEVEVLKNGSTK</sequence>
<feature type="region of interest" description="Disordered" evidence="1">
    <location>
        <begin position="68"/>
        <end position="136"/>
    </location>
</feature>
<dbReference type="InterPro" id="IPR030392">
    <property type="entry name" value="S74_ICA"/>
</dbReference>
<feature type="compositionally biased region" description="Low complexity" evidence="1">
    <location>
        <begin position="121"/>
        <end position="136"/>
    </location>
</feature>
<gene>
    <name evidence="3" type="ORF">ACFOE0_00275</name>
</gene>
<feature type="domain" description="Peptidase S74" evidence="2">
    <location>
        <begin position="753"/>
        <end position="848"/>
    </location>
</feature>
<evidence type="ECO:0000313" key="3">
    <source>
        <dbReference type="EMBL" id="MFC3136626.1"/>
    </source>
</evidence>
<organism evidence="3 4">
    <name type="scientific">Shewanella submarina</name>
    <dbReference type="NCBI Taxonomy" id="2016376"/>
    <lineage>
        <taxon>Bacteria</taxon>
        <taxon>Pseudomonadati</taxon>
        <taxon>Pseudomonadota</taxon>
        <taxon>Gammaproteobacteria</taxon>
        <taxon>Alteromonadales</taxon>
        <taxon>Shewanellaceae</taxon>
        <taxon>Shewanella</taxon>
    </lineage>
</organism>
<reference evidence="4" key="1">
    <citation type="journal article" date="2019" name="Int. J. Syst. Evol. Microbiol.">
        <title>The Global Catalogue of Microorganisms (GCM) 10K type strain sequencing project: providing services to taxonomists for standard genome sequencing and annotation.</title>
        <authorList>
            <consortium name="The Broad Institute Genomics Platform"/>
            <consortium name="The Broad Institute Genome Sequencing Center for Infectious Disease"/>
            <person name="Wu L."/>
            <person name="Ma J."/>
        </authorList>
    </citation>
    <scope>NUCLEOTIDE SEQUENCE [LARGE SCALE GENOMIC DNA]</scope>
    <source>
        <strain evidence="4">KCTC 52277</strain>
    </source>
</reference>
<protein>
    <submittedName>
        <fullName evidence="3">Pyocin knob domain-containing S74 family peptidase</fullName>
    </submittedName>
</protein>
<feature type="compositionally biased region" description="Basic and acidic residues" evidence="1">
    <location>
        <begin position="74"/>
        <end position="88"/>
    </location>
</feature>
<dbReference type="PROSITE" id="PS51688">
    <property type="entry name" value="ICA"/>
    <property type="match status" value="1"/>
</dbReference>
<dbReference type="Proteomes" id="UP001595621">
    <property type="component" value="Unassembled WGS sequence"/>
</dbReference>
<evidence type="ECO:0000259" key="2">
    <source>
        <dbReference type="PROSITE" id="PS51688"/>
    </source>
</evidence>
<dbReference type="Pfam" id="PF13884">
    <property type="entry name" value="Peptidase_S74"/>
    <property type="match status" value="1"/>
</dbReference>
<dbReference type="CDD" id="cd19958">
    <property type="entry name" value="pyocin_knob"/>
    <property type="match status" value="1"/>
</dbReference>
<evidence type="ECO:0000256" key="1">
    <source>
        <dbReference type="SAM" id="MobiDB-lite"/>
    </source>
</evidence>
<evidence type="ECO:0000313" key="4">
    <source>
        <dbReference type="Proteomes" id="UP001595621"/>
    </source>
</evidence>
<feature type="region of interest" description="Disordered" evidence="1">
    <location>
        <begin position="571"/>
        <end position="593"/>
    </location>
</feature>
<dbReference type="EMBL" id="JBHRTD010000001">
    <property type="protein sequence ID" value="MFC3136626.1"/>
    <property type="molecule type" value="Genomic_DNA"/>
</dbReference>
<name>A0ABV7G8H2_9GAMM</name>
<accession>A0ABV7G8H2</accession>
<comment type="caution">
    <text evidence="3">The sequence shown here is derived from an EMBL/GenBank/DDBJ whole genome shotgun (WGS) entry which is preliminary data.</text>
</comment>